<dbReference type="Gene3D" id="2.60.120.10">
    <property type="entry name" value="Jelly Rolls"/>
    <property type="match status" value="1"/>
</dbReference>
<dbReference type="CDD" id="cd00038">
    <property type="entry name" value="CAP_ED"/>
    <property type="match status" value="1"/>
</dbReference>
<dbReference type="PROSITE" id="PS50042">
    <property type="entry name" value="CNMP_BINDING_3"/>
    <property type="match status" value="1"/>
</dbReference>
<comment type="caution">
    <text evidence="2">The sequence shown here is derived from an EMBL/GenBank/DDBJ whole genome shotgun (WGS) entry which is preliminary data.</text>
</comment>
<protein>
    <submittedName>
        <fullName evidence="2">Crp/Fnr family transcriptional regulator</fullName>
    </submittedName>
</protein>
<feature type="domain" description="Cyclic nucleotide-binding" evidence="1">
    <location>
        <begin position="10"/>
        <end position="72"/>
    </location>
</feature>
<proteinExistence type="predicted"/>
<name>A0A5M6CFF8_9BACT</name>
<dbReference type="Pfam" id="PF00027">
    <property type="entry name" value="cNMP_binding"/>
    <property type="match status" value="1"/>
</dbReference>
<dbReference type="InterPro" id="IPR018490">
    <property type="entry name" value="cNMP-bd_dom_sf"/>
</dbReference>
<dbReference type="AlphaFoldDB" id="A0A5M6CFF8"/>
<evidence type="ECO:0000313" key="3">
    <source>
        <dbReference type="Proteomes" id="UP000323632"/>
    </source>
</evidence>
<reference evidence="2 3" key="1">
    <citation type="submission" date="2019-09" db="EMBL/GenBank/DDBJ databases">
        <title>Genome sequence and assembly of Taibaiella sp.</title>
        <authorList>
            <person name="Chhetri G."/>
        </authorList>
    </citation>
    <scope>NUCLEOTIDE SEQUENCE [LARGE SCALE GENOMIC DNA]</scope>
    <source>
        <strain evidence="2 3">KVB11</strain>
    </source>
</reference>
<sequence length="189" mass="22556">MEALFNHIQRFVTLNQSDKDLLNDLLQQKEYRRKEFLLKEGQICSSNFFVVKGCLRMYYVNEKGVEQIAYFGIDNWWLCDYKSYDMQQPSQYYIQAVAATEVIIWDKHKEETILAQIPAMERYFRILMQRNLAAAQQRIKYIFEYSGTERYLHFVEMFPDFVQKVPQYMLASYLGISAEFVSKIRAGKV</sequence>
<organism evidence="2 3">
    <name type="scientific">Taibaiella lutea</name>
    <dbReference type="NCBI Taxonomy" id="2608001"/>
    <lineage>
        <taxon>Bacteria</taxon>
        <taxon>Pseudomonadati</taxon>
        <taxon>Bacteroidota</taxon>
        <taxon>Chitinophagia</taxon>
        <taxon>Chitinophagales</taxon>
        <taxon>Chitinophagaceae</taxon>
        <taxon>Taibaiella</taxon>
    </lineage>
</organism>
<accession>A0A5M6CFF8</accession>
<keyword evidence="3" id="KW-1185">Reference proteome</keyword>
<dbReference type="InterPro" id="IPR000595">
    <property type="entry name" value="cNMP-bd_dom"/>
</dbReference>
<dbReference type="EMBL" id="VWSH01000003">
    <property type="protein sequence ID" value="KAA5533693.1"/>
    <property type="molecule type" value="Genomic_DNA"/>
</dbReference>
<dbReference type="InterPro" id="IPR014710">
    <property type="entry name" value="RmlC-like_jellyroll"/>
</dbReference>
<gene>
    <name evidence="2" type="ORF">F0919_14245</name>
</gene>
<evidence type="ECO:0000259" key="1">
    <source>
        <dbReference type="PROSITE" id="PS50042"/>
    </source>
</evidence>
<dbReference type="RefSeq" id="WP_150033440.1">
    <property type="nucleotide sequence ID" value="NZ_VWSH01000003.1"/>
</dbReference>
<dbReference type="SUPFAM" id="SSF51206">
    <property type="entry name" value="cAMP-binding domain-like"/>
    <property type="match status" value="1"/>
</dbReference>
<evidence type="ECO:0000313" key="2">
    <source>
        <dbReference type="EMBL" id="KAA5533693.1"/>
    </source>
</evidence>
<dbReference type="Proteomes" id="UP000323632">
    <property type="component" value="Unassembled WGS sequence"/>
</dbReference>